<dbReference type="Proteomes" id="UP000183107">
    <property type="component" value="Unassembled WGS sequence"/>
</dbReference>
<evidence type="ECO:0000313" key="2">
    <source>
        <dbReference type="EMBL" id="SFN34264.1"/>
    </source>
</evidence>
<organism evidence="2 3">
    <name type="scientific">Nitrosospira briensis</name>
    <dbReference type="NCBI Taxonomy" id="35799"/>
    <lineage>
        <taxon>Bacteria</taxon>
        <taxon>Pseudomonadati</taxon>
        <taxon>Pseudomonadota</taxon>
        <taxon>Betaproteobacteria</taxon>
        <taxon>Nitrosomonadales</taxon>
        <taxon>Nitrosomonadaceae</taxon>
        <taxon>Nitrosospira</taxon>
    </lineage>
</organism>
<dbReference type="InterPro" id="IPR013766">
    <property type="entry name" value="Thioredoxin_domain"/>
</dbReference>
<dbReference type="SUPFAM" id="SSF52833">
    <property type="entry name" value="Thioredoxin-like"/>
    <property type="match status" value="1"/>
</dbReference>
<dbReference type="CDD" id="cd02947">
    <property type="entry name" value="TRX_family"/>
    <property type="match status" value="1"/>
</dbReference>
<sequence>MLKWNIMAVMNNVYSAVEPTRAEIDSLNGPALLEFGAPWCGYCRAAQPLIASALSEHPPILHIKVEDGKGRPLGRSFRVTLWPTLIFLNQGKEIARLVRPADSAAISEALDKLSRLP</sequence>
<dbReference type="STRING" id="1266925.GCA_000619905_00272"/>
<evidence type="ECO:0000259" key="1">
    <source>
        <dbReference type="PROSITE" id="PS51352"/>
    </source>
</evidence>
<dbReference type="PROSITE" id="PS51352">
    <property type="entry name" value="THIOREDOXIN_2"/>
    <property type="match status" value="1"/>
</dbReference>
<evidence type="ECO:0000313" key="3">
    <source>
        <dbReference type="Proteomes" id="UP000183107"/>
    </source>
</evidence>
<dbReference type="Pfam" id="PF00085">
    <property type="entry name" value="Thioredoxin"/>
    <property type="match status" value="1"/>
</dbReference>
<gene>
    <name evidence="2" type="ORF">SAMN05216386_0566</name>
</gene>
<keyword evidence="3" id="KW-1185">Reference proteome</keyword>
<dbReference type="Gene3D" id="3.40.30.10">
    <property type="entry name" value="Glutaredoxin"/>
    <property type="match status" value="1"/>
</dbReference>
<dbReference type="InterPro" id="IPR036249">
    <property type="entry name" value="Thioredoxin-like_sf"/>
</dbReference>
<dbReference type="EMBL" id="FOVJ01000001">
    <property type="protein sequence ID" value="SFN34264.1"/>
    <property type="molecule type" value="Genomic_DNA"/>
</dbReference>
<protein>
    <submittedName>
        <fullName evidence="2">Thioredoxin 1</fullName>
    </submittedName>
</protein>
<name>A0A1I4Y891_9PROT</name>
<proteinExistence type="predicted"/>
<reference evidence="3" key="1">
    <citation type="submission" date="2016-10" db="EMBL/GenBank/DDBJ databases">
        <authorList>
            <person name="Varghese N."/>
        </authorList>
    </citation>
    <scope>NUCLEOTIDE SEQUENCE [LARGE SCALE GENOMIC DNA]</scope>
    <source>
        <strain evidence="3">Nsp8</strain>
    </source>
</reference>
<dbReference type="AlphaFoldDB" id="A0A1I4Y891"/>
<feature type="domain" description="Thioredoxin" evidence="1">
    <location>
        <begin position="2"/>
        <end position="115"/>
    </location>
</feature>
<accession>A0A1I4Y891</accession>